<dbReference type="SUPFAM" id="SSF51735">
    <property type="entry name" value="NAD(P)-binding Rossmann-fold domains"/>
    <property type="match status" value="1"/>
</dbReference>
<name>D1B7N3_THEAS</name>
<dbReference type="GO" id="GO:0050661">
    <property type="term" value="F:NADP binding"/>
    <property type="evidence" value="ECO:0007669"/>
    <property type="project" value="InterPro"/>
</dbReference>
<evidence type="ECO:0000259" key="2">
    <source>
        <dbReference type="Pfam" id="PF05201"/>
    </source>
</evidence>
<dbReference type="PANTHER" id="PTHR43013:SF1">
    <property type="entry name" value="GLUTAMYL-TRNA REDUCTASE"/>
    <property type="match status" value="1"/>
</dbReference>
<dbReference type="Gene3D" id="3.30.460.30">
    <property type="entry name" value="Glutamyl-tRNA reductase, N-terminal domain"/>
    <property type="match status" value="1"/>
</dbReference>
<dbReference type="GO" id="GO:0008883">
    <property type="term" value="F:glutamyl-tRNA reductase activity"/>
    <property type="evidence" value="ECO:0007669"/>
    <property type="project" value="InterPro"/>
</dbReference>
<organism evidence="3 4">
    <name type="scientific">Thermanaerovibrio acidaminovorans (strain ATCC 49978 / DSM 6589 / Su883)</name>
    <name type="common">Selenomonas acidaminovorans</name>
    <dbReference type="NCBI Taxonomy" id="525903"/>
    <lineage>
        <taxon>Bacteria</taxon>
        <taxon>Thermotogati</taxon>
        <taxon>Synergistota</taxon>
        <taxon>Synergistia</taxon>
        <taxon>Synergistales</taxon>
        <taxon>Synergistaceae</taxon>
        <taxon>Thermanaerovibrio</taxon>
    </lineage>
</organism>
<dbReference type="InterPro" id="IPR036343">
    <property type="entry name" value="GluRdtase_N_sf"/>
</dbReference>
<proteinExistence type="predicted"/>
<evidence type="ECO:0000256" key="1">
    <source>
        <dbReference type="SAM" id="Coils"/>
    </source>
</evidence>
<dbReference type="HOGENOM" id="CLU_065310_0_0_0"/>
<feature type="coiled-coil region" evidence="1">
    <location>
        <begin position="236"/>
        <end position="263"/>
    </location>
</feature>
<dbReference type="GO" id="GO:0019353">
    <property type="term" value="P:protoporphyrinogen IX biosynthetic process from glutamate"/>
    <property type="evidence" value="ECO:0007669"/>
    <property type="project" value="TreeGrafter"/>
</dbReference>
<evidence type="ECO:0000313" key="4">
    <source>
        <dbReference type="Proteomes" id="UP000002030"/>
    </source>
</evidence>
<dbReference type="InterPro" id="IPR036291">
    <property type="entry name" value="NAD(P)-bd_dom_sf"/>
</dbReference>
<dbReference type="InterPro" id="IPR015895">
    <property type="entry name" value="4pyrrol_synth_GluRdtase_N"/>
</dbReference>
<protein>
    <submittedName>
        <fullName evidence="3">Tetrapyrrole biosynthesis, glutamyl-tRNA reductase-like protein</fullName>
    </submittedName>
</protein>
<dbReference type="Proteomes" id="UP000002030">
    <property type="component" value="Chromosome"/>
</dbReference>
<dbReference type="EMBL" id="CP001818">
    <property type="protein sequence ID" value="ACZ18286.1"/>
    <property type="molecule type" value="Genomic_DNA"/>
</dbReference>
<dbReference type="RefSeq" id="WP_012868802.1">
    <property type="nucleotide sequence ID" value="NC_013522.1"/>
</dbReference>
<keyword evidence="4" id="KW-1185">Reference proteome</keyword>
<dbReference type="SUPFAM" id="SSF69742">
    <property type="entry name" value="Glutamyl tRNA-reductase catalytic, N-terminal domain"/>
    <property type="match status" value="1"/>
</dbReference>
<sequence length="287" mass="30975">MTGPLALGVWPRRPDGALEALNLKTCWRDEWYALCENPDGAEFTGPKAAMHLIRVLLGLESFAVGEFHIVNQVKRCYREQHASCGPVLHRLFQRSFRAARLIRGTKHPGRAPSIPYLAASALKDHPGFPRLRVLVAGMGEMGREAAKVLSYLGCHVTCTSRSSPPPPGLPWVGWGEFLSGGALRGIQGLFLCTGADRFVVEPKDLRGSGIWVVDLGSPPQCGPGEGYRYVGIGEIAEASRGALRSYRQELAAMEEAASEAALVVWEEMLGRFPEILGGGSKTGGIAV</sequence>
<dbReference type="PANTHER" id="PTHR43013">
    <property type="entry name" value="GLUTAMYL-TRNA REDUCTASE"/>
    <property type="match status" value="1"/>
</dbReference>
<dbReference type="KEGG" id="tai:Taci_0046"/>
<dbReference type="STRING" id="525903.Taci_0046"/>
<reference evidence="3 4" key="1">
    <citation type="journal article" date="2009" name="Stand. Genomic Sci.">
        <title>Complete genome sequence of Thermanaerovibrio acidaminovorans type strain (Su883).</title>
        <authorList>
            <person name="Chovatia M."/>
            <person name="Sikorski J."/>
            <person name="Schroder M."/>
            <person name="Lapidus A."/>
            <person name="Nolan M."/>
            <person name="Tice H."/>
            <person name="Glavina Del Rio T."/>
            <person name="Copeland A."/>
            <person name="Cheng J.F."/>
            <person name="Lucas S."/>
            <person name="Chen F."/>
            <person name="Bruce D."/>
            <person name="Goodwin L."/>
            <person name="Pitluck S."/>
            <person name="Ivanova N."/>
            <person name="Mavromatis K."/>
            <person name="Ovchinnikova G."/>
            <person name="Pati A."/>
            <person name="Chen A."/>
            <person name="Palaniappan K."/>
            <person name="Land M."/>
            <person name="Hauser L."/>
            <person name="Chang Y.J."/>
            <person name="Jeffries C.D."/>
            <person name="Chain P."/>
            <person name="Saunders E."/>
            <person name="Detter J.C."/>
            <person name="Brettin T."/>
            <person name="Rohde M."/>
            <person name="Goker M."/>
            <person name="Spring S."/>
            <person name="Bristow J."/>
            <person name="Markowitz V."/>
            <person name="Hugenholtz P."/>
            <person name="Kyrpides N.C."/>
            <person name="Klenk H.P."/>
            <person name="Eisen J.A."/>
        </authorList>
    </citation>
    <scope>NUCLEOTIDE SEQUENCE [LARGE SCALE GENOMIC DNA]</scope>
    <source>
        <strain evidence="4">ATCC 49978 / DSM 6589 / Su883</strain>
    </source>
</reference>
<dbReference type="EnsemblBacteria" id="ACZ18286">
    <property type="protein sequence ID" value="ACZ18286"/>
    <property type="gene ID" value="Taci_0046"/>
</dbReference>
<accession>D1B7N3</accession>
<keyword evidence="1" id="KW-0175">Coiled coil</keyword>
<gene>
    <name evidence="3" type="ordered locus">Taci_0046</name>
</gene>
<evidence type="ECO:0000313" key="3">
    <source>
        <dbReference type="EMBL" id="ACZ18286.1"/>
    </source>
</evidence>
<dbReference type="OrthoDB" id="110209at2"/>
<dbReference type="AlphaFoldDB" id="D1B7N3"/>
<dbReference type="eggNOG" id="COG0373">
    <property type="taxonomic scope" value="Bacteria"/>
</dbReference>
<feature type="domain" description="Glutamyl-tRNA reductase N-terminal" evidence="2">
    <location>
        <begin position="44"/>
        <end position="103"/>
    </location>
</feature>
<dbReference type="SMR" id="D1B7N3"/>
<dbReference type="Pfam" id="PF05201">
    <property type="entry name" value="GlutR_N"/>
    <property type="match status" value="1"/>
</dbReference>